<dbReference type="InterPro" id="IPR022075">
    <property type="entry name" value="Symplekin_C"/>
</dbReference>
<feature type="region of interest" description="Disordered" evidence="1">
    <location>
        <begin position="513"/>
        <end position="533"/>
    </location>
</feature>
<feature type="region of interest" description="Disordered" evidence="1">
    <location>
        <begin position="1228"/>
        <end position="1279"/>
    </location>
</feature>
<dbReference type="EMBL" id="CAADRP010000158">
    <property type="protein sequence ID" value="VFU24182.1"/>
    <property type="molecule type" value="Genomic_DNA"/>
</dbReference>
<dbReference type="InterPro" id="IPR032460">
    <property type="entry name" value="Symplekin/Pta1_N"/>
</dbReference>
<evidence type="ECO:0008006" key="5">
    <source>
        <dbReference type="Google" id="ProtNLM"/>
    </source>
</evidence>
<feature type="region of interest" description="Disordered" evidence="1">
    <location>
        <begin position="561"/>
        <end position="605"/>
    </location>
</feature>
<sequence>MVAMTKSSSRERLGNLINSVKSASDIPSKLQTLRQLNQILQQQENANSLSEFLPRIFEFQSDQHSPVRKFATEIIGEIGLKHLEFVPEIVPVLMLVLEDLVPAVARQAISCGISLFRATLEKITIQGLYASELDDLLKSSWSSMLEFKEKIYSIAFQCGVRLLALKFVEEVILLYTPDPNGTLEPPSHEGSSVEFNISWLRGGHPVLNVGDLSIEASRRLSLLLDQLRMPTVKSISNLMIIVLVNSLATIAKKRPPYYGRILPVLLGLDPSNYVIEGMHGYGAHHALKNSFLTCLKCNHQGAAPWRDRLVGVLSEMKAGKLAEEALHQVLRSNGSVEEAKEDLLVAQEEKISIKSSDGIPNNSARKRSGPEDSIDVAKDDDVSGKRARSSPTVLEESSKELDHRATIKDDDNGPVQQLVAMFGALVAQGEKAVGSLEILISSISADLLAEVVMANMRYLPTGHPQPEGDNESLVNMTVIGSDSRAKYPSSFLANFFPAGSFPPIAAQMNADHSVSKDSLTTDEEELETTKEEEELQVAATDIADVYTGKGTMGASSLVSTDVEDASQELGTSLGTRSNQEVLPSISNDRSEELSPKVAPTDSNSLISSTATSVRLHQPLVLPKMSAPVVNLADEQKDQLQNLAFIRIVEAYKQIAVAGSSPVRFSLLASIGVEFPSELDPWELLKTHILSDYVVHEGHELTLHVLYRLFGEVEEEHDFFSSTTAASVYEMFLLAVAEALRDSFPPSDKSLGRLLGEAPYLPNSIFSLLESLCSPGNIDKTEELQSGDRVTQGLSTVWSLILQRPPIRESCLKIALQSAVHHLEEVRMKALRLVANKLYPLSSIAQQIEDFAKEKLLSVVNSDATESMDAEGSFSESQKDLILEKPSNEHQSMSAISKDLSSETHQSCTSESVSSLSISEAQRCLSLYFALCTKKHSLFRQIFIVYKSASKAVKQAVNQHIPILVRTMGSSSDLLEIISDPPTGSENLLMQVLQTLTEGAVPSPELLFTIRKLYDSKIKNAEILIPILPFLPRDEILVIFPHLVNLPLDKFQIALARTLQGSSHSGTMLTPAEVLIAIHGIDPDRDGIPLKKVTDACNACFEQRQIFTQQVLAKVEQIPLPLLFMRTVLQAIGAFPALVEFIMEILSRLVSKQIWKYPKLWVGFLKCALLTKPQSFNVLLQLPPPQLESALNRTAALKAPLVVHASQPNIKSSLPRSVLVVLGIAPDPQTSSQAQTSQAQTGDTNNSGKDLTVENSKTGETSNSDKEVLTEKSKETSVGS</sequence>
<dbReference type="Pfam" id="PF12295">
    <property type="entry name" value="Symplekin_C"/>
    <property type="match status" value="1"/>
</dbReference>
<organism evidence="4">
    <name type="scientific">Salix viminalis</name>
    <name type="common">Common osier</name>
    <name type="synonym">Basket willow</name>
    <dbReference type="NCBI Taxonomy" id="40686"/>
    <lineage>
        <taxon>Eukaryota</taxon>
        <taxon>Viridiplantae</taxon>
        <taxon>Streptophyta</taxon>
        <taxon>Embryophyta</taxon>
        <taxon>Tracheophyta</taxon>
        <taxon>Spermatophyta</taxon>
        <taxon>Magnoliopsida</taxon>
        <taxon>eudicotyledons</taxon>
        <taxon>Gunneridae</taxon>
        <taxon>Pentapetalae</taxon>
        <taxon>rosids</taxon>
        <taxon>fabids</taxon>
        <taxon>Malpighiales</taxon>
        <taxon>Salicaceae</taxon>
        <taxon>Saliceae</taxon>
        <taxon>Salix</taxon>
    </lineage>
</organism>
<feature type="domain" description="Symplekin/Pta1 N-terminal" evidence="2">
    <location>
        <begin position="102"/>
        <end position="315"/>
    </location>
</feature>
<evidence type="ECO:0000313" key="4">
    <source>
        <dbReference type="EMBL" id="VFU24182.1"/>
    </source>
</evidence>
<feature type="compositionally biased region" description="Polar residues" evidence="1">
    <location>
        <begin position="1241"/>
        <end position="1261"/>
    </location>
</feature>
<reference evidence="4" key="1">
    <citation type="submission" date="2019-03" db="EMBL/GenBank/DDBJ databases">
        <authorList>
            <person name="Mank J."/>
            <person name="Almeida P."/>
        </authorList>
    </citation>
    <scope>NUCLEOTIDE SEQUENCE</scope>
    <source>
        <strain evidence="4">78183</strain>
    </source>
</reference>
<proteinExistence type="predicted"/>
<dbReference type="Gene3D" id="1.25.10.10">
    <property type="entry name" value="Leucine-rich Repeat Variant"/>
    <property type="match status" value="1"/>
</dbReference>
<evidence type="ECO:0000259" key="3">
    <source>
        <dbReference type="Pfam" id="PF12295"/>
    </source>
</evidence>
<evidence type="ECO:0000256" key="1">
    <source>
        <dbReference type="SAM" id="MobiDB-lite"/>
    </source>
</evidence>
<feature type="region of interest" description="Disordered" evidence="1">
    <location>
        <begin position="355"/>
        <end position="410"/>
    </location>
</feature>
<feature type="compositionally biased region" description="Basic and acidic residues" evidence="1">
    <location>
        <begin position="375"/>
        <end position="384"/>
    </location>
</feature>
<name>A0A6N2K7K1_SALVM</name>
<feature type="compositionally biased region" description="Polar residues" evidence="1">
    <location>
        <begin position="568"/>
        <end position="587"/>
    </location>
</feature>
<dbReference type="InterPro" id="IPR016024">
    <property type="entry name" value="ARM-type_fold"/>
</dbReference>
<feature type="domain" description="Symplekin C-terminal" evidence="3">
    <location>
        <begin position="1020"/>
        <end position="1192"/>
    </location>
</feature>
<dbReference type="Pfam" id="PF11935">
    <property type="entry name" value="SYMPK_PTA1_N"/>
    <property type="match status" value="1"/>
</dbReference>
<dbReference type="PANTHER" id="PTHR47184">
    <property type="entry name" value="PHOSPHATIDYLINOSITOL 3-AND 4-KINASE FAMILY PROTEIN-RELATED"/>
    <property type="match status" value="1"/>
</dbReference>
<protein>
    <recommendedName>
        <fullName evidence="5">Symplekin C-terminal domain-containing protein</fullName>
    </recommendedName>
</protein>
<feature type="compositionally biased region" description="Basic and acidic residues" evidence="1">
    <location>
        <begin position="1262"/>
        <end position="1279"/>
    </location>
</feature>
<dbReference type="AlphaFoldDB" id="A0A6N2K7K1"/>
<dbReference type="SUPFAM" id="SSF48371">
    <property type="entry name" value="ARM repeat"/>
    <property type="match status" value="1"/>
</dbReference>
<evidence type="ECO:0000259" key="2">
    <source>
        <dbReference type="Pfam" id="PF11935"/>
    </source>
</evidence>
<feature type="compositionally biased region" description="Basic and acidic residues" evidence="1">
    <location>
        <begin position="396"/>
        <end position="410"/>
    </location>
</feature>
<gene>
    <name evidence="4" type="ORF">SVIM_LOCUS43643</name>
</gene>
<feature type="compositionally biased region" description="Acidic residues" evidence="1">
    <location>
        <begin position="520"/>
        <end position="533"/>
    </location>
</feature>
<dbReference type="InterPro" id="IPR011989">
    <property type="entry name" value="ARM-like"/>
</dbReference>
<feature type="compositionally biased region" description="Low complexity" evidence="1">
    <location>
        <begin position="1228"/>
        <end position="1240"/>
    </location>
</feature>
<accession>A0A6N2K7K1</accession>
<dbReference type="PANTHER" id="PTHR47184:SF2">
    <property type="entry name" value="SYMPLEKIN"/>
    <property type="match status" value="1"/>
</dbReference>